<dbReference type="EMBL" id="BMRG01000004">
    <property type="protein sequence ID" value="GGP54803.1"/>
    <property type="molecule type" value="Genomic_DNA"/>
</dbReference>
<keyword evidence="4" id="KW-0560">Oxidoreductase</keyword>
<dbReference type="GO" id="GO:0005737">
    <property type="term" value="C:cytoplasm"/>
    <property type="evidence" value="ECO:0007669"/>
    <property type="project" value="TreeGrafter"/>
</dbReference>
<dbReference type="Gene3D" id="3.50.50.60">
    <property type="entry name" value="FAD/NAD(P)-binding domain"/>
    <property type="match status" value="2"/>
</dbReference>
<comment type="caution">
    <text evidence="7">The sequence shown here is derived from an EMBL/GenBank/DDBJ whole genome shotgun (WGS) entry which is preliminary data.</text>
</comment>
<gene>
    <name evidence="7" type="ORF">GCM10010185_29140</name>
</gene>
<dbReference type="InterPro" id="IPR050446">
    <property type="entry name" value="FAD-oxidoreductase/Apoptosis"/>
</dbReference>
<proteinExistence type="predicted"/>
<evidence type="ECO:0000259" key="5">
    <source>
        <dbReference type="Pfam" id="PF07992"/>
    </source>
</evidence>
<dbReference type="InterPro" id="IPR023753">
    <property type="entry name" value="FAD/NAD-binding_dom"/>
</dbReference>
<evidence type="ECO:0000256" key="3">
    <source>
        <dbReference type="ARBA" id="ARBA00022827"/>
    </source>
</evidence>
<evidence type="ECO:0000256" key="4">
    <source>
        <dbReference type="ARBA" id="ARBA00023002"/>
    </source>
</evidence>
<dbReference type="InterPro" id="IPR016156">
    <property type="entry name" value="FAD/NAD-linked_Rdtase_dimer_sf"/>
</dbReference>
<organism evidence="7 8">
    <name type="scientific">Saccharothrix coeruleofusca</name>
    <dbReference type="NCBI Taxonomy" id="33919"/>
    <lineage>
        <taxon>Bacteria</taxon>
        <taxon>Bacillati</taxon>
        <taxon>Actinomycetota</taxon>
        <taxon>Actinomycetes</taxon>
        <taxon>Pseudonocardiales</taxon>
        <taxon>Pseudonocardiaceae</taxon>
        <taxon>Saccharothrix</taxon>
    </lineage>
</organism>
<reference evidence="7" key="1">
    <citation type="journal article" date="2014" name="Int. J. Syst. Evol. Microbiol.">
        <title>Complete genome sequence of Corynebacterium casei LMG S-19264T (=DSM 44701T), isolated from a smear-ripened cheese.</title>
        <authorList>
            <consortium name="US DOE Joint Genome Institute (JGI-PGF)"/>
            <person name="Walter F."/>
            <person name="Albersmeier A."/>
            <person name="Kalinowski J."/>
            <person name="Ruckert C."/>
        </authorList>
    </citation>
    <scope>NUCLEOTIDE SEQUENCE</scope>
    <source>
        <strain evidence="7">JCM 3313</strain>
    </source>
</reference>
<reference evidence="7" key="2">
    <citation type="submission" date="2020-09" db="EMBL/GenBank/DDBJ databases">
        <authorList>
            <person name="Sun Q."/>
            <person name="Ohkuma M."/>
        </authorList>
    </citation>
    <scope>NUCLEOTIDE SEQUENCE</scope>
    <source>
        <strain evidence="7">JCM 3313</strain>
    </source>
</reference>
<evidence type="ECO:0000259" key="6">
    <source>
        <dbReference type="Pfam" id="PF14759"/>
    </source>
</evidence>
<evidence type="ECO:0000313" key="7">
    <source>
        <dbReference type="EMBL" id="GGP54803.1"/>
    </source>
</evidence>
<dbReference type="InterPro" id="IPR028202">
    <property type="entry name" value="Reductase_C"/>
</dbReference>
<keyword evidence="3" id="KW-0274">FAD</keyword>
<feature type="domain" description="FAD/NAD(P)-binding" evidence="5">
    <location>
        <begin position="2"/>
        <end position="284"/>
    </location>
</feature>
<keyword evidence="2" id="KW-0285">Flavoprotein</keyword>
<dbReference type="PRINTS" id="PR00411">
    <property type="entry name" value="PNDRDTASEI"/>
</dbReference>
<dbReference type="Pfam" id="PF14759">
    <property type="entry name" value="Reductase_C"/>
    <property type="match status" value="1"/>
</dbReference>
<dbReference type="AlphaFoldDB" id="A0A918ANR0"/>
<evidence type="ECO:0000256" key="1">
    <source>
        <dbReference type="ARBA" id="ARBA00001974"/>
    </source>
</evidence>
<accession>A0A918ANR0</accession>
<name>A0A918ANR0_9PSEU</name>
<dbReference type="PANTHER" id="PTHR43557">
    <property type="entry name" value="APOPTOSIS-INDUCING FACTOR 1"/>
    <property type="match status" value="1"/>
</dbReference>
<dbReference type="Gene3D" id="3.30.390.30">
    <property type="match status" value="1"/>
</dbReference>
<dbReference type="PANTHER" id="PTHR43557:SF2">
    <property type="entry name" value="RIESKE DOMAIN-CONTAINING PROTEIN-RELATED"/>
    <property type="match status" value="1"/>
</dbReference>
<dbReference type="SUPFAM" id="SSF55424">
    <property type="entry name" value="FAD/NAD-linked reductases, dimerisation (C-terminal) domain"/>
    <property type="match status" value="1"/>
</dbReference>
<feature type="domain" description="Reductase C-terminal" evidence="6">
    <location>
        <begin position="325"/>
        <end position="387"/>
    </location>
</feature>
<dbReference type="SUPFAM" id="SSF51905">
    <property type="entry name" value="FAD/NAD(P)-binding domain"/>
    <property type="match status" value="2"/>
</dbReference>
<sequence>MVGASLAGLRAAESLRELGFGGTLVVVGDEPHMPYDRPPLSKALLAGAVPAGGVAFPVAADLDVDWRLGCPAARLDPRGRVVETADGTTLPYDGLVIATGAAARGWTGPGTAPDRGVLTVRGLDDALALRSALRAAREGGRRLVVVGAGFLGSEVAAVARSAGVAVTLVDPAAQPLERALGSVVGGFVAQAHREHGVDLRLSTTVVELAGAGGGVRAVLSDGDRVTGAAVVLALGAVPNTGWLRGSGLDVVGGVACDRFGRVRTTRGRFLPDVVAAGDVCRVPEPLAGGALVNQGHWTSAAEQARTAAATLLHGPGPLEPRVPSFWSDQYDLRIRSVGLPHLADGQQVLELDPRGRRAEVLHHRGGELVGAVTVNRTGRLAAHRRTLLDLVAAPFR</sequence>
<evidence type="ECO:0000313" key="8">
    <source>
        <dbReference type="Proteomes" id="UP000639606"/>
    </source>
</evidence>
<keyword evidence="8" id="KW-1185">Reference proteome</keyword>
<evidence type="ECO:0000256" key="2">
    <source>
        <dbReference type="ARBA" id="ARBA00022630"/>
    </source>
</evidence>
<comment type="cofactor">
    <cofactor evidence="1">
        <name>FAD</name>
        <dbReference type="ChEBI" id="CHEBI:57692"/>
    </cofactor>
</comment>
<dbReference type="InterPro" id="IPR036188">
    <property type="entry name" value="FAD/NAD-bd_sf"/>
</dbReference>
<dbReference type="Pfam" id="PF07992">
    <property type="entry name" value="Pyr_redox_2"/>
    <property type="match status" value="1"/>
</dbReference>
<protein>
    <submittedName>
        <fullName evidence="7">Ferredoxin reductase</fullName>
    </submittedName>
</protein>
<dbReference type="GO" id="GO:0016651">
    <property type="term" value="F:oxidoreductase activity, acting on NAD(P)H"/>
    <property type="evidence" value="ECO:0007669"/>
    <property type="project" value="TreeGrafter"/>
</dbReference>
<dbReference type="Proteomes" id="UP000639606">
    <property type="component" value="Unassembled WGS sequence"/>
</dbReference>